<dbReference type="AlphaFoldDB" id="X1B6P9"/>
<evidence type="ECO:0000313" key="1">
    <source>
        <dbReference type="EMBL" id="GAG67691.1"/>
    </source>
</evidence>
<organism evidence="1">
    <name type="scientific">marine sediment metagenome</name>
    <dbReference type="NCBI Taxonomy" id="412755"/>
    <lineage>
        <taxon>unclassified sequences</taxon>
        <taxon>metagenomes</taxon>
        <taxon>ecological metagenomes</taxon>
    </lineage>
</organism>
<name>X1B6P9_9ZZZZ</name>
<gene>
    <name evidence="1" type="ORF">S01H4_10765</name>
</gene>
<protein>
    <submittedName>
        <fullName evidence="1">Uncharacterized protein</fullName>
    </submittedName>
</protein>
<accession>X1B6P9</accession>
<comment type="caution">
    <text evidence="1">The sequence shown here is derived from an EMBL/GenBank/DDBJ whole genome shotgun (WGS) entry which is preliminary data.</text>
</comment>
<proteinExistence type="predicted"/>
<dbReference type="EMBL" id="BART01004192">
    <property type="protein sequence ID" value="GAG67691.1"/>
    <property type="molecule type" value="Genomic_DNA"/>
</dbReference>
<reference evidence="1" key="1">
    <citation type="journal article" date="2014" name="Front. Microbiol.">
        <title>High frequency of phylogenetically diverse reductive dehalogenase-homologous genes in deep subseafloor sedimentary metagenomes.</title>
        <authorList>
            <person name="Kawai M."/>
            <person name="Futagami T."/>
            <person name="Toyoda A."/>
            <person name="Takaki Y."/>
            <person name="Nishi S."/>
            <person name="Hori S."/>
            <person name="Arai W."/>
            <person name="Tsubouchi T."/>
            <person name="Morono Y."/>
            <person name="Uchiyama I."/>
            <person name="Ito T."/>
            <person name="Fujiyama A."/>
            <person name="Inagaki F."/>
            <person name="Takami H."/>
        </authorList>
    </citation>
    <scope>NUCLEOTIDE SEQUENCE</scope>
    <source>
        <strain evidence="1">Expedition CK06-06</strain>
    </source>
</reference>
<sequence>MSKVLDFNDTSHSISLIPRYYPSGAVTFELYNESNKETEVIANTYSVTNGLFTLNFDYTFENKEKYQIKLEENSIVFRGKLVITDQNTQEYRLTKDLYYYE</sequence>